<evidence type="ECO:0000313" key="3">
    <source>
        <dbReference type="Proteomes" id="UP001168098"/>
    </source>
</evidence>
<dbReference type="GO" id="GO:0016788">
    <property type="term" value="F:hydrolase activity, acting on ester bonds"/>
    <property type="evidence" value="ECO:0007669"/>
    <property type="project" value="InterPro"/>
</dbReference>
<dbReference type="PANTHER" id="PTHR45642">
    <property type="entry name" value="GDSL ESTERASE/LIPASE EXL3"/>
    <property type="match status" value="1"/>
</dbReference>
<protein>
    <recommendedName>
        <fullName evidence="4">GDSL esterase/lipase EXL3</fullName>
    </recommendedName>
</protein>
<evidence type="ECO:0000256" key="1">
    <source>
        <dbReference type="ARBA" id="ARBA00008668"/>
    </source>
</evidence>
<dbReference type="Proteomes" id="UP001168098">
    <property type="component" value="Unassembled WGS sequence"/>
</dbReference>
<dbReference type="InterPro" id="IPR001087">
    <property type="entry name" value="GDSL"/>
</dbReference>
<dbReference type="CDD" id="cd01837">
    <property type="entry name" value="SGNH_plant_lipase_like"/>
    <property type="match status" value="1"/>
</dbReference>
<dbReference type="Gene3D" id="3.40.50.1110">
    <property type="entry name" value="SGNH hydrolase"/>
    <property type="match status" value="1"/>
</dbReference>
<gene>
    <name evidence="2" type="ORF">PVL29_024145</name>
</gene>
<dbReference type="AlphaFoldDB" id="A0AA38YRB9"/>
<dbReference type="InterPro" id="IPR036514">
    <property type="entry name" value="SGNH_hydro_sf"/>
</dbReference>
<dbReference type="EMBL" id="JARBHA010000018">
    <property type="protein sequence ID" value="KAJ9675074.1"/>
    <property type="molecule type" value="Genomic_DNA"/>
</dbReference>
<dbReference type="FunFam" id="3.40.50.1110:FF:000003">
    <property type="entry name" value="GDSL esterase/lipase APG"/>
    <property type="match status" value="1"/>
</dbReference>
<comment type="similarity">
    <text evidence="1">Belongs to the 'GDSL' lipolytic enzyme family.</text>
</comment>
<reference evidence="2 3" key="1">
    <citation type="journal article" date="2023" name="BMC Biotechnol.">
        <title>Vitis rotundifolia cv Carlos genome sequencing.</title>
        <authorList>
            <person name="Huff M."/>
            <person name="Hulse-Kemp A."/>
            <person name="Scheffler B."/>
            <person name="Youngblood R."/>
            <person name="Simpson S."/>
            <person name="Babiker E."/>
            <person name="Staton M."/>
        </authorList>
    </citation>
    <scope>NUCLEOTIDE SEQUENCE [LARGE SCALE GENOMIC DNA]</scope>
    <source>
        <tissue evidence="2">Leaf</tissue>
    </source>
</reference>
<dbReference type="Pfam" id="PF00657">
    <property type="entry name" value="Lipase_GDSL"/>
    <property type="match status" value="1"/>
</dbReference>
<accession>A0AA38YRB9</accession>
<proteinExistence type="inferred from homology"/>
<dbReference type="GO" id="GO:0005576">
    <property type="term" value="C:extracellular region"/>
    <property type="evidence" value="ECO:0007669"/>
    <property type="project" value="TreeGrafter"/>
</dbReference>
<evidence type="ECO:0008006" key="4">
    <source>
        <dbReference type="Google" id="ProtNLM"/>
    </source>
</evidence>
<sequence>MVSLTMELWSSSSITVSFLSVFIILCATEALVKLPRNETFPAVLVFGDSIVDPGNNNNLKTLIKCNFPPYGRDFVGGFPTGRFSNGKIPPDFIAEELGIKQLLPSYSSLSLQLGDLLTGVSFASGGSGFDPLTPKLVSVLSLPDQLGMFKEYIGKLKVMVGEERTNTILSKSLFLVVAGSDDIANTYFVIGVRKRQYDVPAYTDFMATSAASFLKELYGLGARRIGVASAPPLGCLPSQRSLAGGKQRECAEDHNEAAKLFNTKLSSQLDSLNANFPQAKFVYIDIYKPFLDLIQNPQKSGFEVVDKGCCGSGRIEVAVLCNPLSPFTCENASNYVFWDSYHPTEEAYKVIIEEIIQKCVDSFF</sequence>
<name>A0AA38YRB9_VITRO</name>
<keyword evidence="3" id="KW-1185">Reference proteome</keyword>
<dbReference type="SUPFAM" id="SSF52266">
    <property type="entry name" value="SGNH hydrolase"/>
    <property type="match status" value="1"/>
</dbReference>
<organism evidence="2 3">
    <name type="scientific">Vitis rotundifolia</name>
    <name type="common">Muscadine grape</name>
    <dbReference type="NCBI Taxonomy" id="103349"/>
    <lineage>
        <taxon>Eukaryota</taxon>
        <taxon>Viridiplantae</taxon>
        <taxon>Streptophyta</taxon>
        <taxon>Embryophyta</taxon>
        <taxon>Tracheophyta</taxon>
        <taxon>Spermatophyta</taxon>
        <taxon>Magnoliopsida</taxon>
        <taxon>eudicotyledons</taxon>
        <taxon>Gunneridae</taxon>
        <taxon>Pentapetalae</taxon>
        <taxon>rosids</taxon>
        <taxon>Vitales</taxon>
        <taxon>Vitaceae</taxon>
        <taxon>Viteae</taxon>
        <taxon>Vitis</taxon>
    </lineage>
</organism>
<comment type="caution">
    <text evidence="2">The sequence shown here is derived from an EMBL/GenBank/DDBJ whole genome shotgun (WGS) entry which is preliminary data.</text>
</comment>
<evidence type="ECO:0000313" key="2">
    <source>
        <dbReference type="EMBL" id="KAJ9675074.1"/>
    </source>
</evidence>
<dbReference type="PANTHER" id="PTHR45642:SF95">
    <property type="entry name" value="GDSL-LIKE LIPASE_ACYLHYDROLASE FAMILY PROTEIN, EXPRESSED"/>
    <property type="match status" value="1"/>
</dbReference>
<dbReference type="InterPro" id="IPR050592">
    <property type="entry name" value="GDSL_lipolytic_enzyme"/>
</dbReference>
<dbReference type="InterPro" id="IPR035669">
    <property type="entry name" value="SGNH_plant_lipase-like"/>
</dbReference>